<dbReference type="WBParaSite" id="ALUE_0000882901-mRNA-1">
    <property type="protein sequence ID" value="ALUE_0000882901-mRNA-1"/>
    <property type="gene ID" value="ALUE_0000882901"/>
</dbReference>
<evidence type="ECO:0000313" key="1">
    <source>
        <dbReference type="Proteomes" id="UP000036681"/>
    </source>
</evidence>
<dbReference type="Proteomes" id="UP000036681">
    <property type="component" value="Unplaced"/>
</dbReference>
<organism evidence="1 2">
    <name type="scientific">Ascaris lumbricoides</name>
    <name type="common">Giant roundworm</name>
    <dbReference type="NCBI Taxonomy" id="6252"/>
    <lineage>
        <taxon>Eukaryota</taxon>
        <taxon>Metazoa</taxon>
        <taxon>Ecdysozoa</taxon>
        <taxon>Nematoda</taxon>
        <taxon>Chromadorea</taxon>
        <taxon>Rhabditida</taxon>
        <taxon>Spirurina</taxon>
        <taxon>Ascaridomorpha</taxon>
        <taxon>Ascaridoidea</taxon>
        <taxon>Ascarididae</taxon>
        <taxon>Ascaris</taxon>
    </lineage>
</organism>
<dbReference type="AlphaFoldDB" id="A0A0M3HYZ8"/>
<reference evidence="2" key="1">
    <citation type="submission" date="2017-02" db="UniProtKB">
        <authorList>
            <consortium name="WormBaseParasite"/>
        </authorList>
    </citation>
    <scope>IDENTIFICATION</scope>
</reference>
<evidence type="ECO:0000313" key="2">
    <source>
        <dbReference type="WBParaSite" id="ALUE_0000882901-mRNA-1"/>
    </source>
</evidence>
<keyword evidence="1" id="KW-1185">Reference proteome</keyword>
<sequence>MEMLEHSAHKLTNLMLELNERYAGRKKPAPLNVVTEDSDMHMFNVDVSSIHGWCNESEMLIPSLALVHTRMFRMKEHLKRYDDRLRISQQLEADVQPPTLALCSNRARKGFNPQPDGSVIITPICLPTEEISRDNSSSIATGSTGSTSASSHCRLACHFLVE</sequence>
<accession>A0A0M3HYZ8</accession>
<name>A0A0M3HYZ8_ASCLU</name>
<proteinExistence type="predicted"/>
<protein>
    <submittedName>
        <fullName evidence="2">Uncharacterized protein</fullName>
    </submittedName>
</protein>